<dbReference type="AlphaFoldDB" id="A0A4P9Y764"/>
<dbReference type="Pfam" id="PF11931">
    <property type="entry name" value="SF3a60_Prp9_C"/>
    <property type="match status" value="1"/>
</dbReference>
<keyword evidence="4" id="KW-0479">Metal-binding</keyword>
<dbReference type="InterPro" id="IPR003604">
    <property type="entry name" value="Matrin/U1-like-C_Znf_C2H2"/>
</dbReference>
<evidence type="ECO:0000313" key="9">
    <source>
        <dbReference type="EMBL" id="RKP14554.1"/>
    </source>
</evidence>
<dbReference type="GO" id="GO:0008270">
    <property type="term" value="F:zinc ion binding"/>
    <property type="evidence" value="ECO:0007669"/>
    <property type="project" value="UniProtKB-KW"/>
</dbReference>
<evidence type="ECO:0000313" key="10">
    <source>
        <dbReference type="Proteomes" id="UP000267251"/>
    </source>
</evidence>
<dbReference type="InterPro" id="IPR022755">
    <property type="entry name" value="Znf_C2H2_jaz"/>
</dbReference>
<dbReference type="GO" id="GO:0003723">
    <property type="term" value="F:RNA binding"/>
    <property type="evidence" value="ECO:0007669"/>
    <property type="project" value="InterPro"/>
</dbReference>
<evidence type="ECO:0000256" key="5">
    <source>
        <dbReference type="ARBA" id="ARBA00022771"/>
    </source>
</evidence>
<comment type="subcellular location">
    <subcellularLocation>
        <location evidence="1">Nucleus</location>
    </subcellularLocation>
</comment>
<evidence type="ECO:0000256" key="7">
    <source>
        <dbReference type="ARBA" id="ARBA00023242"/>
    </source>
</evidence>
<keyword evidence="3" id="KW-0597">Phosphoprotein</keyword>
<organism evidence="9 10">
    <name type="scientific">Piptocephalis cylindrospora</name>
    <dbReference type="NCBI Taxonomy" id="1907219"/>
    <lineage>
        <taxon>Eukaryota</taxon>
        <taxon>Fungi</taxon>
        <taxon>Fungi incertae sedis</taxon>
        <taxon>Zoopagomycota</taxon>
        <taxon>Zoopagomycotina</taxon>
        <taxon>Zoopagomycetes</taxon>
        <taxon>Zoopagales</taxon>
        <taxon>Piptocephalidaceae</taxon>
        <taxon>Piptocephalis</taxon>
    </lineage>
</organism>
<dbReference type="Pfam" id="PF16837">
    <property type="entry name" value="SF3A3"/>
    <property type="match status" value="1"/>
</dbReference>
<dbReference type="Pfam" id="PF12108">
    <property type="entry name" value="SF3a60_bindingd"/>
    <property type="match status" value="1"/>
</dbReference>
<keyword evidence="10" id="KW-1185">Reference proteome</keyword>
<dbReference type="PANTHER" id="PTHR12786:SF2">
    <property type="entry name" value="SPLICING FACTOR 3A SUBUNIT 3"/>
    <property type="match status" value="1"/>
</dbReference>
<reference evidence="10" key="1">
    <citation type="journal article" date="2018" name="Nat. Microbiol.">
        <title>Leveraging single-cell genomics to expand the fungal tree of life.</title>
        <authorList>
            <person name="Ahrendt S.R."/>
            <person name="Quandt C.A."/>
            <person name="Ciobanu D."/>
            <person name="Clum A."/>
            <person name="Salamov A."/>
            <person name="Andreopoulos B."/>
            <person name="Cheng J.F."/>
            <person name="Woyke T."/>
            <person name="Pelin A."/>
            <person name="Henrissat B."/>
            <person name="Reynolds N.K."/>
            <person name="Benny G.L."/>
            <person name="Smith M.E."/>
            <person name="James T.Y."/>
            <person name="Grigoriev I.V."/>
        </authorList>
    </citation>
    <scope>NUCLEOTIDE SEQUENCE [LARGE SCALE GENOMIC DNA]</scope>
</reference>
<keyword evidence="6" id="KW-0862">Zinc</keyword>
<dbReference type="Gene3D" id="3.30.160.60">
    <property type="entry name" value="Classic Zinc Finger"/>
    <property type="match status" value="1"/>
</dbReference>
<dbReference type="EMBL" id="KZ987819">
    <property type="protein sequence ID" value="RKP14554.1"/>
    <property type="molecule type" value="Genomic_DNA"/>
</dbReference>
<dbReference type="InterPro" id="IPR024598">
    <property type="entry name" value="SF3a60/Prp9_C"/>
</dbReference>
<evidence type="ECO:0000256" key="1">
    <source>
        <dbReference type="ARBA" id="ARBA00004123"/>
    </source>
</evidence>
<dbReference type="Pfam" id="PF12171">
    <property type="entry name" value="zf-C2H2_jaz"/>
    <property type="match status" value="1"/>
</dbReference>
<comment type="similarity">
    <text evidence="2">Belongs to the SF3A3 family.</text>
</comment>
<sequence>MQSLLEDQRRAHEELECIEDAIVAEFATEPRTYGDRLFHDHRIKSLLDRAARRADRASQTYADLAGTLEAEISTIRGSPGPEDAFTEFYSRLREVKERHRQHPGQVPEYVGADLVMNEDRRLHLLQEIRSQFSGEEANGRFLDMHTLHDQMMNLHGVKKVDYLHYLDAFDRLDTISASEKGESYAKYVKGVREYLESFLQRTQPLLDTQEIQEEVEASFTDRWAAGTVPGWEKVCEELSHQDTSSSDPSLYCTPCKKQFAKQTVFDSHVASKKHKRVVNAIAAEGGQEAKKKIFKAKAEAETDKLKKRDIALNEALVQRYAQVLTPQREATKANVERKQVLTEAERQAEIAEMEAADAAIFPERRAGGDSDAIYNPLKLPLGWDGKPIPYWLYRLHGLSVDYTCEICGGHSYQGRKAFEKHFQEHRHSNGLRCLGITNSRTYHDITSIEDAKTMQEKLRRQKRSEGQMDDAAEEFEDAAGNVFSRKTYQDLKRQGLL</sequence>
<keyword evidence="7" id="KW-0539">Nucleus</keyword>
<dbReference type="SMART" id="SM00451">
    <property type="entry name" value="ZnF_U1"/>
    <property type="match status" value="1"/>
</dbReference>
<accession>A0A4P9Y764</accession>
<evidence type="ECO:0000256" key="6">
    <source>
        <dbReference type="ARBA" id="ARBA00022833"/>
    </source>
</evidence>
<dbReference type="PROSITE" id="PS50171">
    <property type="entry name" value="ZF_MATRIN"/>
    <property type="match status" value="1"/>
</dbReference>
<evidence type="ECO:0000256" key="2">
    <source>
        <dbReference type="ARBA" id="ARBA00008776"/>
    </source>
</evidence>
<dbReference type="InterPro" id="IPR031774">
    <property type="entry name" value="SF3A3_dom"/>
</dbReference>
<dbReference type="InterPro" id="IPR036236">
    <property type="entry name" value="Znf_C2H2_sf"/>
</dbReference>
<dbReference type="PANTHER" id="PTHR12786">
    <property type="entry name" value="SPLICING FACTOR SF3A-RELATED"/>
    <property type="match status" value="1"/>
</dbReference>
<dbReference type="SUPFAM" id="SSF57667">
    <property type="entry name" value="beta-beta-alpha zinc fingers"/>
    <property type="match status" value="1"/>
</dbReference>
<keyword evidence="5" id="KW-0863">Zinc-finger</keyword>
<dbReference type="InterPro" id="IPR051421">
    <property type="entry name" value="RNA_Proc_DNA_Dmg_Regulator"/>
</dbReference>
<dbReference type="SMART" id="SM00355">
    <property type="entry name" value="ZnF_C2H2"/>
    <property type="match status" value="2"/>
</dbReference>
<evidence type="ECO:0000256" key="4">
    <source>
        <dbReference type="ARBA" id="ARBA00022723"/>
    </source>
</evidence>
<dbReference type="InterPro" id="IPR000690">
    <property type="entry name" value="Matrin/U1-C_Znf_C2H2"/>
</dbReference>
<name>A0A4P9Y764_9FUNG</name>
<dbReference type="Proteomes" id="UP000267251">
    <property type="component" value="Unassembled WGS sequence"/>
</dbReference>
<dbReference type="GO" id="GO:0005681">
    <property type="term" value="C:spliceosomal complex"/>
    <property type="evidence" value="ECO:0007669"/>
    <property type="project" value="InterPro"/>
</dbReference>
<dbReference type="InterPro" id="IPR021966">
    <property type="entry name" value="SF3a60_bindingd"/>
</dbReference>
<feature type="domain" description="Matrin-type" evidence="8">
    <location>
        <begin position="402"/>
        <end position="433"/>
    </location>
</feature>
<dbReference type="PROSITE" id="PS00028">
    <property type="entry name" value="ZINC_FINGER_C2H2_1"/>
    <property type="match status" value="1"/>
</dbReference>
<dbReference type="GO" id="GO:0000398">
    <property type="term" value="P:mRNA splicing, via spliceosome"/>
    <property type="evidence" value="ECO:0007669"/>
    <property type="project" value="InterPro"/>
</dbReference>
<proteinExistence type="inferred from homology"/>
<evidence type="ECO:0000259" key="8">
    <source>
        <dbReference type="PROSITE" id="PS50171"/>
    </source>
</evidence>
<evidence type="ECO:0000256" key="3">
    <source>
        <dbReference type="ARBA" id="ARBA00022553"/>
    </source>
</evidence>
<gene>
    <name evidence="9" type="ORF">BJ684DRAFT_8403</name>
</gene>
<protein>
    <submittedName>
        <fullName evidence="9">Splicing factor 3a subunit 3</fullName>
    </submittedName>
</protein>
<dbReference type="OrthoDB" id="2160351at2759"/>
<dbReference type="InterPro" id="IPR013087">
    <property type="entry name" value="Znf_C2H2_type"/>
</dbReference>